<feature type="compositionally biased region" description="Basic residues" evidence="1">
    <location>
        <begin position="127"/>
        <end position="138"/>
    </location>
</feature>
<dbReference type="PANTHER" id="PTHR28006:SF1">
    <property type="entry name" value="MONOPOLIN COMPLEX SUBUNIT CSM1"/>
    <property type="match status" value="1"/>
</dbReference>
<proteinExistence type="predicted"/>
<feature type="compositionally biased region" description="Low complexity" evidence="1">
    <location>
        <begin position="67"/>
        <end position="87"/>
    </location>
</feature>
<dbReference type="GO" id="GO:1990644">
    <property type="term" value="F:microtubule site clamp"/>
    <property type="evidence" value="ECO:0007669"/>
    <property type="project" value="TreeGrafter"/>
</dbReference>
<dbReference type="CDD" id="cd23787">
    <property type="entry name" value="RWD_CSM1"/>
    <property type="match status" value="1"/>
</dbReference>
<name>A0A7H8QNV1_TALRU</name>
<dbReference type="GO" id="GO:0045144">
    <property type="term" value="P:meiotic sister chromatid segregation"/>
    <property type="evidence" value="ECO:0007669"/>
    <property type="project" value="TreeGrafter"/>
</dbReference>
<feature type="compositionally biased region" description="Basic and acidic residues" evidence="1">
    <location>
        <begin position="236"/>
        <end position="251"/>
    </location>
</feature>
<dbReference type="InterPro" id="IPR020981">
    <property type="entry name" value="Csm1/Pcs1_C"/>
</dbReference>
<dbReference type="GO" id="GO:0051315">
    <property type="term" value="P:attachment of mitotic spindle microtubules to kinetochore"/>
    <property type="evidence" value="ECO:0007669"/>
    <property type="project" value="TreeGrafter"/>
</dbReference>
<dbReference type="GO" id="GO:0033551">
    <property type="term" value="C:monopolin complex"/>
    <property type="evidence" value="ECO:0007669"/>
    <property type="project" value="InterPro"/>
</dbReference>
<accession>A0A7H8QNV1</accession>
<dbReference type="GO" id="GO:0005730">
    <property type="term" value="C:nucleolus"/>
    <property type="evidence" value="ECO:0007669"/>
    <property type="project" value="TreeGrafter"/>
</dbReference>
<dbReference type="EMBL" id="CP055898">
    <property type="protein sequence ID" value="QKX54853.1"/>
    <property type="molecule type" value="Genomic_DNA"/>
</dbReference>
<evidence type="ECO:0000313" key="4">
    <source>
        <dbReference type="Proteomes" id="UP000509510"/>
    </source>
</evidence>
<dbReference type="Gene3D" id="3.90.1150.80">
    <property type="match status" value="1"/>
</dbReference>
<dbReference type="InterPro" id="IPR038608">
    <property type="entry name" value="Csm1/Pcs1_C_sf"/>
</dbReference>
<dbReference type="GO" id="GO:0034506">
    <property type="term" value="C:chromosome, centromeric core domain"/>
    <property type="evidence" value="ECO:0007669"/>
    <property type="project" value="TreeGrafter"/>
</dbReference>
<dbReference type="InterPro" id="IPR040349">
    <property type="entry name" value="Csm1/Pcs1"/>
</dbReference>
<feature type="domain" description="Monopolin complex subunit Csm1/Pcs1 C-terminal" evidence="2">
    <location>
        <begin position="405"/>
        <end position="496"/>
    </location>
</feature>
<feature type="region of interest" description="Disordered" evidence="1">
    <location>
        <begin position="1"/>
        <end position="251"/>
    </location>
</feature>
<dbReference type="GO" id="GO:0072686">
    <property type="term" value="C:mitotic spindle"/>
    <property type="evidence" value="ECO:0007669"/>
    <property type="project" value="TreeGrafter"/>
</dbReference>
<feature type="region of interest" description="Disordered" evidence="1">
    <location>
        <begin position="314"/>
        <end position="333"/>
    </location>
</feature>
<sequence>MPKRKAITRISGLVDSDSDDDVADPVASHDEQQRPTKKARGRPKASGINKTEEQSTATTASRRQRPSSAGTTTKQETTAAAAAAAKKPSARGRPRGTSEQEDDEGNNVLPDARQDQANTPKDTSPAKAKKGGRGRKAVKQVTDDGEFEYTPTGSRQLKPTDIQSKKRGAQKPLETIEEPVIPDSQVPLAGGSDAISDEEEEEETETIATTTSPRKSLVNGHQANPPRKRPTVTFADAEKTPSDPDLRRKLGDMTKKYETLESKHRTLREIGIVEANANFEKIKKQCDTVTNSSNKLIASLKEELAAQIVRSKESRNLQKQLKDREDESNNLQSQVDDLTSELSTAQTEIKTLQTKLAAARNNAASAKTLNVEAPGSAVKAMANRNDRNAAASANTEAAQAAQLAQLKEDLYGDMTGLIIRSVKEREADHLYDCIQTGVNGTLQFKLAVAHERGSKTTASLDTAEFVYTPILDAKRDAALISILPEYLRVEIYFSRQNAAKFYTRVMDSLTKRRIDPEE</sequence>
<feature type="compositionally biased region" description="Acidic residues" evidence="1">
    <location>
        <begin position="195"/>
        <end position="205"/>
    </location>
</feature>
<gene>
    <name evidence="3" type="ORF">TRUGW13939_01942</name>
</gene>
<dbReference type="Proteomes" id="UP000509510">
    <property type="component" value="Chromosome I"/>
</dbReference>
<dbReference type="KEGG" id="trg:TRUGW13939_01942"/>
<dbReference type="FunFam" id="3.90.1150.80:FF:000001">
    <property type="entry name" value="Chromosome segregation protein (Pcs1)"/>
    <property type="match status" value="1"/>
</dbReference>
<keyword evidence="4" id="KW-1185">Reference proteome</keyword>
<feature type="compositionally biased region" description="Basic and acidic residues" evidence="1">
    <location>
        <begin position="314"/>
        <end position="327"/>
    </location>
</feature>
<dbReference type="GeneID" id="55989452"/>
<dbReference type="RefSeq" id="XP_035341032.1">
    <property type="nucleotide sequence ID" value="XM_035485139.1"/>
</dbReference>
<dbReference type="PANTHER" id="PTHR28006">
    <property type="entry name" value="MONOPOLIN COMPLEX SUBUNIT CSM1"/>
    <property type="match status" value="1"/>
</dbReference>
<dbReference type="Pfam" id="PF12539">
    <property type="entry name" value="Csm1"/>
    <property type="match status" value="1"/>
</dbReference>
<organism evidence="3 4">
    <name type="scientific">Talaromyces rugulosus</name>
    <name type="common">Penicillium rugulosum</name>
    <dbReference type="NCBI Taxonomy" id="121627"/>
    <lineage>
        <taxon>Eukaryota</taxon>
        <taxon>Fungi</taxon>
        <taxon>Dikarya</taxon>
        <taxon>Ascomycota</taxon>
        <taxon>Pezizomycotina</taxon>
        <taxon>Eurotiomycetes</taxon>
        <taxon>Eurotiomycetidae</taxon>
        <taxon>Eurotiales</taxon>
        <taxon>Trichocomaceae</taxon>
        <taxon>Talaromyces</taxon>
        <taxon>Talaromyces sect. Islandici</taxon>
    </lineage>
</organism>
<dbReference type="OrthoDB" id="2431049at2759"/>
<reference evidence="4" key="1">
    <citation type="submission" date="2020-06" db="EMBL/GenBank/DDBJ databases">
        <title>A chromosome-scale genome assembly of Talaromyces rugulosus W13939.</title>
        <authorList>
            <person name="Wang B."/>
            <person name="Guo L."/>
            <person name="Ye K."/>
            <person name="Wang L."/>
        </authorList>
    </citation>
    <scope>NUCLEOTIDE SEQUENCE [LARGE SCALE GENOMIC DNA]</scope>
    <source>
        <strain evidence="4">W13939</strain>
    </source>
</reference>
<protein>
    <recommendedName>
        <fullName evidence="2">Monopolin complex subunit Csm1/Pcs1 C-terminal domain-containing protein</fullName>
    </recommendedName>
</protein>
<evidence type="ECO:0000256" key="1">
    <source>
        <dbReference type="SAM" id="MobiDB-lite"/>
    </source>
</evidence>
<dbReference type="AlphaFoldDB" id="A0A7H8QNV1"/>
<evidence type="ECO:0000313" key="3">
    <source>
        <dbReference type="EMBL" id="QKX54853.1"/>
    </source>
</evidence>
<evidence type="ECO:0000259" key="2">
    <source>
        <dbReference type="Pfam" id="PF12539"/>
    </source>
</evidence>